<comment type="similarity">
    <text evidence="1">Belongs to the DEAD box helicase family. DEAH subfamily.</text>
</comment>
<dbReference type="InterPro" id="IPR011545">
    <property type="entry name" value="DEAD/DEAH_box_helicase_dom"/>
</dbReference>
<feature type="domain" description="Helicase ATP-binding" evidence="12">
    <location>
        <begin position="134"/>
        <end position="297"/>
    </location>
</feature>
<keyword evidence="4" id="KW-0547">Nucleotide-binding</keyword>
<feature type="compositionally biased region" description="Basic and acidic residues" evidence="11">
    <location>
        <begin position="95"/>
        <end position="108"/>
    </location>
</feature>
<evidence type="ECO:0000256" key="11">
    <source>
        <dbReference type="SAM" id="MobiDB-lite"/>
    </source>
</evidence>
<dbReference type="CDD" id="cd18791">
    <property type="entry name" value="SF2_C_RHA"/>
    <property type="match status" value="1"/>
</dbReference>
<dbReference type="InterPro" id="IPR027417">
    <property type="entry name" value="P-loop_NTPase"/>
</dbReference>
<dbReference type="GO" id="GO:0003723">
    <property type="term" value="F:RNA binding"/>
    <property type="evidence" value="ECO:0007669"/>
    <property type="project" value="TreeGrafter"/>
</dbReference>
<evidence type="ECO:0000256" key="7">
    <source>
        <dbReference type="ARBA" id="ARBA00022840"/>
    </source>
</evidence>
<dbReference type="EC" id="3.6.4.13" evidence="2"/>
<dbReference type="GO" id="GO:0008380">
    <property type="term" value="P:RNA splicing"/>
    <property type="evidence" value="ECO:0007669"/>
    <property type="project" value="UniProtKB-KW"/>
</dbReference>
<dbReference type="Proteomes" id="UP000241769">
    <property type="component" value="Unassembled WGS sequence"/>
</dbReference>
<evidence type="ECO:0000313" key="15">
    <source>
        <dbReference type="Proteomes" id="UP000241769"/>
    </source>
</evidence>
<dbReference type="GO" id="GO:0006397">
    <property type="term" value="P:mRNA processing"/>
    <property type="evidence" value="ECO:0007669"/>
    <property type="project" value="UniProtKB-KW"/>
</dbReference>
<dbReference type="SUPFAM" id="SSF52540">
    <property type="entry name" value="P-loop containing nucleoside triphosphate hydrolases"/>
    <property type="match status" value="1"/>
</dbReference>
<evidence type="ECO:0000256" key="2">
    <source>
        <dbReference type="ARBA" id="ARBA00012552"/>
    </source>
</evidence>
<dbReference type="GO" id="GO:0005524">
    <property type="term" value="F:ATP binding"/>
    <property type="evidence" value="ECO:0007669"/>
    <property type="project" value="UniProtKB-KW"/>
</dbReference>
<keyword evidence="6 14" id="KW-0347">Helicase</keyword>
<feature type="region of interest" description="Disordered" evidence="11">
    <location>
        <begin position="821"/>
        <end position="861"/>
    </location>
</feature>
<dbReference type="PROSITE" id="PS51194">
    <property type="entry name" value="HELICASE_CTER"/>
    <property type="match status" value="1"/>
</dbReference>
<dbReference type="GO" id="GO:0003724">
    <property type="term" value="F:RNA helicase activity"/>
    <property type="evidence" value="ECO:0007669"/>
    <property type="project" value="UniProtKB-EC"/>
</dbReference>
<keyword evidence="15" id="KW-1185">Reference proteome</keyword>
<keyword evidence="5" id="KW-0378">Hydrolase</keyword>
<dbReference type="Pfam" id="PF00270">
    <property type="entry name" value="DEAD"/>
    <property type="match status" value="1"/>
</dbReference>
<dbReference type="SMART" id="SM00487">
    <property type="entry name" value="DEXDc"/>
    <property type="match status" value="1"/>
</dbReference>
<dbReference type="InterPro" id="IPR001650">
    <property type="entry name" value="Helicase_C-like"/>
</dbReference>
<proteinExistence type="inferred from homology"/>
<keyword evidence="8" id="KW-0508">mRNA splicing</keyword>
<dbReference type="Pfam" id="PF21010">
    <property type="entry name" value="HA2_C"/>
    <property type="match status" value="1"/>
</dbReference>
<gene>
    <name evidence="14" type="ORF">PROFUN_08243</name>
</gene>
<dbReference type="PROSITE" id="PS00690">
    <property type="entry name" value="DEAH_ATP_HELICASE"/>
    <property type="match status" value="1"/>
</dbReference>
<dbReference type="EMBL" id="MDYQ01000064">
    <property type="protein sequence ID" value="PRP84378.1"/>
    <property type="molecule type" value="Genomic_DNA"/>
</dbReference>
<dbReference type="InterPro" id="IPR011709">
    <property type="entry name" value="DEAD-box_helicase_OB_fold"/>
</dbReference>
<dbReference type="PANTHER" id="PTHR18934:SF99">
    <property type="entry name" value="ATP-DEPENDENT RNA HELICASE DHX37-RELATED"/>
    <property type="match status" value="1"/>
</dbReference>
<reference evidence="14 15" key="1">
    <citation type="journal article" date="2018" name="Genome Biol. Evol.">
        <title>Multiple Roots of Fruiting Body Formation in Amoebozoa.</title>
        <authorList>
            <person name="Hillmann F."/>
            <person name="Forbes G."/>
            <person name="Novohradska S."/>
            <person name="Ferling I."/>
            <person name="Riege K."/>
            <person name="Groth M."/>
            <person name="Westermann M."/>
            <person name="Marz M."/>
            <person name="Spaller T."/>
            <person name="Winckler T."/>
            <person name="Schaap P."/>
            <person name="Glockner G."/>
        </authorList>
    </citation>
    <scope>NUCLEOTIDE SEQUENCE [LARGE SCALE GENOMIC DNA]</scope>
    <source>
        <strain evidence="14 15">Jena</strain>
    </source>
</reference>
<accession>A0A2P6NK89</accession>
<feature type="compositionally biased region" description="Basic residues" evidence="11">
    <location>
        <begin position="848"/>
        <end position="861"/>
    </location>
</feature>
<comment type="catalytic activity">
    <reaction evidence="9">
        <text>ATP + H2O = ADP + phosphate + H(+)</text>
        <dbReference type="Rhea" id="RHEA:13065"/>
        <dbReference type="ChEBI" id="CHEBI:15377"/>
        <dbReference type="ChEBI" id="CHEBI:15378"/>
        <dbReference type="ChEBI" id="CHEBI:30616"/>
        <dbReference type="ChEBI" id="CHEBI:43474"/>
        <dbReference type="ChEBI" id="CHEBI:456216"/>
        <dbReference type="EC" id="3.6.4.13"/>
    </reaction>
</comment>
<organism evidence="14 15">
    <name type="scientific">Planoprotostelium fungivorum</name>
    <dbReference type="NCBI Taxonomy" id="1890364"/>
    <lineage>
        <taxon>Eukaryota</taxon>
        <taxon>Amoebozoa</taxon>
        <taxon>Evosea</taxon>
        <taxon>Variosea</taxon>
        <taxon>Cavosteliida</taxon>
        <taxon>Cavosteliaceae</taxon>
        <taxon>Planoprotostelium</taxon>
    </lineage>
</organism>
<evidence type="ECO:0000256" key="3">
    <source>
        <dbReference type="ARBA" id="ARBA00022664"/>
    </source>
</evidence>
<evidence type="ECO:0000259" key="13">
    <source>
        <dbReference type="PROSITE" id="PS51194"/>
    </source>
</evidence>
<dbReference type="InterPro" id="IPR007502">
    <property type="entry name" value="Helicase-assoc_dom"/>
</dbReference>
<dbReference type="FunFam" id="3.40.50.300:FF:000007">
    <property type="entry name" value="Pre-mRNA-splicing factor ATP-dependent RNA helicase"/>
    <property type="match status" value="1"/>
</dbReference>
<feature type="compositionally biased region" description="Basic and acidic residues" evidence="11">
    <location>
        <begin position="1"/>
        <end position="22"/>
    </location>
</feature>
<evidence type="ECO:0000256" key="4">
    <source>
        <dbReference type="ARBA" id="ARBA00022741"/>
    </source>
</evidence>
<keyword evidence="7" id="KW-0067">ATP-binding</keyword>
<evidence type="ECO:0000313" key="14">
    <source>
        <dbReference type="EMBL" id="PRP84378.1"/>
    </source>
</evidence>
<protein>
    <recommendedName>
        <fullName evidence="2">RNA helicase</fullName>
        <ecNumber evidence="2">3.6.4.13</ecNumber>
    </recommendedName>
</protein>
<dbReference type="PANTHER" id="PTHR18934">
    <property type="entry name" value="ATP-DEPENDENT RNA HELICASE"/>
    <property type="match status" value="1"/>
</dbReference>
<dbReference type="InterPro" id="IPR002464">
    <property type="entry name" value="DNA/RNA_helicase_DEAH_CS"/>
</dbReference>
<evidence type="ECO:0000256" key="1">
    <source>
        <dbReference type="ARBA" id="ARBA00008792"/>
    </source>
</evidence>
<dbReference type="Pfam" id="PF04408">
    <property type="entry name" value="WHD_HA2"/>
    <property type="match status" value="1"/>
</dbReference>
<dbReference type="InterPro" id="IPR014001">
    <property type="entry name" value="Helicase_ATP-bd"/>
</dbReference>
<dbReference type="Pfam" id="PF07717">
    <property type="entry name" value="OB_NTP_bind"/>
    <property type="match status" value="1"/>
</dbReference>
<comment type="caution">
    <text evidence="14">The sequence shown here is derived from an EMBL/GenBank/DDBJ whole genome shotgun (WGS) entry which is preliminary data.</text>
</comment>
<dbReference type="InterPro" id="IPR048333">
    <property type="entry name" value="HA2_WH"/>
</dbReference>
<feature type="compositionally biased region" description="Basic and acidic residues" evidence="11">
    <location>
        <begin position="821"/>
        <end position="847"/>
    </location>
</feature>
<dbReference type="SMART" id="SM00847">
    <property type="entry name" value="HA2"/>
    <property type="match status" value="1"/>
</dbReference>
<feature type="coiled-coil region" evidence="10">
    <location>
        <begin position="342"/>
        <end position="369"/>
    </location>
</feature>
<evidence type="ECO:0000256" key="8">
    <source>
        <dbReference type="ARBA" id="ARBA00023187"/>
    </source>
</evidence>
<dbReference type="GO" id="GO:0016787">
    <property type="term" value="F:hydrolase activity"/>
    <property type="evidence" value="ECO:0007669"/>
    <property type="project" value="UniProtKB-KW"/>
</dbReference>
<dbReference type="SMART" id="SM00490">
    <property type="entry name" value="HELICc"/>
    <property type="match status" value="1"/>
</dbReference>
<dbReference type="InParanoid" id="A0A2P6NK89"/>
<dbReference type="Gene3D" id="1.20.120.1080">
    <property type="match status" value="1"/>
</dbReference>
<dbReference type="AlphaFoldDB" id="A0A2P6NK89"/>
<dbReference type="PROSITE" id="PS51192">
    <property type="entry name" value="HELICASE_ATP_BIND_1"/>
    <property type="match status" value="1"/>
</dbReference>
<name>A0A2P6NK89_9EUKA</name>
<evidence type="ECO:0000256" key="6">
    <source>
        <dbReference type="ARBA" id="ARBA00022806"/>
    </source>
</evidence>
<dbReference type="FunFam" id="3.40.50.300:FF:000615">
    <property type="entry name" value="pre-mRNA-splicing factor ATP-dependent RNA helicase DEAH7"/>
    <property type="match status" value="1"/>
</dbReference>
<feature type="domain" description="Helicase C-terminal" evidence="13">
    <location>
        <begin position="319"/>
        <end position="497"/>
    </location>
</feature>
<feature type="region of interest" description="Disordered" evidence="11">
    <location>
        <begin position="1"/>
        <end position="108"/>
    </location>
</feature>
<keyword evidence="3" id="KW-0507">mRNA processing</keyword>
<sequence length="861" mass="98111">MSSTRDHSHLSAEDQIKLEEWRKKRRAREPDNVTPELAPPPKAEAQPKKRRNWRDHLTSYDEVDNDEDGIVVKRRPTNTEEEERIPNENVYSGNEKFKQDEERELAEKPTKKEVMDIAAVRANLPIYSFREDLIKAVKTGQTLIVIGETGSGKSTQISQYLMEEGFADRGVIGITQPRRVGAVSVARRVAEECDCDIGDMVGYSVRFGDQTSPKTKIKYMTDGVLLRECLLDPMLKRYSVIILDEAHERSVNTDILFGLMKMTLAKRPDLKLLITSATLDQGKFSHYFNNSRVFFCPGRSYPVDIFYLDEPNKDYVDKAVRTAIRIHEEEGKGDILIFLTGQYEIEEACNRLEKEMQKLYKRKPDMQDLVIVPLYAALPPGEQSKVFQPAPTGTRKVVVATNIAETSLTVEGVVFVIDPGYVKQTGFNATTGMESLEVVYISQVAAQQRAGRGGRTRPGKCYRLYTKTEYDNLIPSTVPEIQRSNLCNVILTLKAMGVGDILGFEFLDPPDPVLLIDAMKQLFFLGALQPDGSLTTVGEKMAKFPLDPKFSRALVAASETGCTRDMLSLVAMLSIENIFYRPSTKEGRAKSDDKRRELFEDISGHVPDEITGDHVALLYLYDSWLDSHKDNKFCNEYFVQPRHMKEADDIRKQLHEIMETEKLSLSDKKGRYSERMERLSLALCQGLYINAAKRFNRPPEAKPKHLREKINNDEDLAHNQYQDYTYVVMNRGQLALVHPQSAVLLSPQQQAPEWIVYGDLVQTTRVFMRTVCGVKEEWLEVLHERKKDLNVSKLVGRDVREVVSSLKLAQAVSTEIVDSKYDESHAEEAFARRNDDAKVQAARERALQRRKQQQQPPQKKK</sequence>
<dbReference type="Pfam" id="PF00271">
    <property type="entry name" value="Helicase_C"/>
    <property type="match status" value="1"/>
</dbReference>
<evidence type="ECO:0000256" key="9">
    <source>
        <dbReference type="ARBA" id="ARBA00047984"/>
    </source>
</evidence>
<dbReference type="Gene3D" id="3.40.50.300">
    <property type="entry name" value="P-loop containing nucleotide triphosphate hydrolases"/>
    <property type="match status" value="2"/>
</dbReference>
<keyword evidence="10" id="KW-0175">Coiled coil</keyword>
<evidence type="ECO:0000256" key="10">
    <source>
        <dbReference type="SAM" id="Coils"/>
    </source>
</evidence>
<dbReference type="STRING" id="1890364.A0A2P6NK89"/>
<evidence type="ECO:0000256" key="5">
    <source>
        <dbReference type="ARBA" id="ARBA00022801"/>
    </source>
</evidence>
<dbReference type="OrthoDB" id="10253254at2759"/>
<evidence type="ECO:0000259" key="12">
    <source>
        <dbReference type="PROSITE" id="PS51192"/>
    </source>
</evidence>